<name>Q8ZXJ3_PYRAE</name>
<dbReference type="KEGG" id="pai:PAE1257"/>
<dbReference type="Proteomes" id="UP000002439">
    <property type="component" value="Chromosome"/>
</dbReference>
<evidence type="ECO:0000259" key="1">
    <source>
        <dbReference type="Pfam" id="PF01637"/>
    </source>
</evidence>
<dbReference type="Pfam" id="PF01637">
    <property type="entry name" value="ATPase_2"/>
    <property type="match status" value="1"/>
</dbReference>
<dbReference type="InterPro" id="IPR011579">
    <property type="entry name" value="ATPase_dom"/>
</dbReference>
<dbReference type="STRING" id="178306.PAE1257"/>
<dbReference type="eggNOG" id="arCOG03169">
    <property type="taxonomic scope" value="Archaea"/>
</dbReference>
<dbReference type="PATRIC" id="fig|178306.9.peg.926"/>
<dbReference type="EnsemblBacteria" id="AAL63354">
    <property type="protein sequence ID" value="AAL63354"/>
    <property type="gene ID" value="PAE1257"/>
</dbReference>
<dbReference type="EMBL" id="AE009441">
    <property type="protein sequence ID" value="AAL63354.1"/>
    <property type="molecule type" value="Genomic_DNA"/>
</dbReference>
<dbReference type="PANTHER" id="PTHR34301:SF8">
    <property type="entry name" value="ATPASE DOMAIN-CONTAINING PROTEIN"/>
    <property type="match status" value="1"/>
</dbReference>
<dbReference type="InterPro" id="IPR027417">
    <property type="entry name" value="P-loop_NTPase"/>
</dbReference>
<dbReference type="InParanoid" id="Q8ZXJ3"/>
<keyword evidence="3" id="KW-1185">Reference proteome</keyword>
<dbReference type="HOGENOM" id="CLU_1536717_0_0_2"/>
<reference evidence="2 3" key="1">
    <citation type="journal article" date="2002" name="Proc. Natl. Acad. Sci. U.S.A.">
        <title>Genome sequence of the hyperthermophilic crenarchaeon Pyrobaculum aerophilum.</title>
        <authorList>
            <person name="Fitz-Gibbon S.T."/>
            <person name="Ladner H."/>
            <person name="Kim U.J."/>
            <person name="Stetter K.O."/>
            <person name="Simon M.I."/>
            <person name="Miller J.H."/>
        </authorList>
    </citation>
    <scope>NUCLEOTIDE SEQUENCE [LARGE SCALE GENOMIC DNA]</scope>
    <source>
        <strain evidence="3">ATCC 51768 / DSM 7523 / JCM 9630 / CIP 104966 / NBRC 100827 / IM2</strain>
    </source>
</reference>
<evidence type="ECO:0000313" key="3">
    <source>
        <dbReference type="Proteomes" id="UP000002439"/>
    </source>
</evidence>
<accession>Q8ZXJ3</accession>
<dbReference type="Gene3D" id="1.10.8.60">
    <property type="match status" value="1"/>
</dbReference>
<organism evidence="2 3">
    <name type="scientific">Pyrobaculum aerophilum (strain ATCC 51768 / DSM 7523 / JCM 9630 / CIP 104966 / NBRC 100827 / IM2)</name>
    <dbReference type="NCBI Taxonomy" id="178306"/>
    <lineage>
        <taxon>Archaea</taxon>
        <taxon>Thermoproteota</taxon>
        <taxon>Thermoprotei</taxon>
        <taxon>Thermoproteales</taxon>
        <taxon>Thermoproteaceae</taxon>
        <taxon>Pyrobaculum</taxon>
    </lineage>
</organism>
<dbReference type="AlphaFoldDB" id="Q8ZXJ3"/>
<dbReference type="SUPFAM" id="SSF52540">
    <property type="entry name" value="P-loop containing nucleoside triphosphate hydrolases"/>
    <property type="match status" value="1"/>
</dbReference>
<gene>
    <name evidence="2" type="ordered locus">PAE1257</name>
</gene>
<protein>
    <recommendedName>
        <fullName evidence="1">ATPase domain-containing protein</fullName>
    </recommendedName>
</protein>
<evidence type="ECO:0000313" key="2">
    <source>
        <dbReference type="EMBL" id="AAL63354.1"/>
    </source>
</evidence>
<proteinExistence type="predicted"/>
<dbReference type="Gene3D" id="3.40.50.300">
    <property type="entry name" value="P-loop containing nucleotide triphosphate hydrolases"/>
    <property type="match status" value="1"/>
</dbReference>
<dbReference type="GO" id="GO:0005524">
    <property type="term" value="F:ATP binding"/>
    <property type="evidence" value="ECO:0007669"/>
    <property type="project" value="InterPro"/>
</dbReference>
<sequence length="174" mass="20074">MGRKNGQRAVVAIDEAQELIKLKGFGLLKILAYSYDNLRRVYFVMSGFKIGLLKRFLKLEKTDSPLFGRYMQIVELRPFTLQEAVRFLVEGCRQYGVDPPNAERVYRALGGLPGWLTYFGYTYVNTKREEESISQTVSYAVELIGQEFYHFLLGREAAERRYRVIMETAAECAS</sequence>
<dbReference type="PANTHER" id="PTHR34301">
    <property type="entry name" value="DNA-BINDING PROTEIN-RELATED"/>
    <property type="match status" value="1"/>
</dbReference>
<feature type="domain" description="ATPase" evidence="1">
    <location>
        <begin position="4"/>
        <end position="118"/>
    </location>
</feature>